<evidence type="ECO:0000256" key="1">
    <source>
        <dbReference type="SAM" id="Coils"/>
    </source>
</evidence>
<keyword evidence="1" id="KW-0175">Coiled coil</keyword>
<dbReference type="Proteomes" id="UP000292082">
    <property type="component" value="Unassembled WGS sequence"/>
</dbReference>
<evidence type="ECO:0000313" key="2">
    <source>
        <dbReference type="EMBL" id="TBU58238.1"/>
    </source>
</evidence>
<proteinExistence type="predicted"/>
<gene>
    <name evidence="2" type="ORF">BD310DRAFT_495483</name>
</gene>
<feature type="coiled-coil region" evidence="1">
    <location>
        <begin position="163"/>
        <end position="190"/>
    </location>
</feature>
<evidence type="ECO:0000313" key="3">
    <source>
        <dbReference type="Proteomes" id="UP000292082"/>
    </source>
</evidence>
<reference evidence="2 3" key="1">
    <citation type="submission" date="2019-01" db="EMBL/GenBank/DDBJ databases">
        <title>Draft genome sequences of three monokaryotic isolates of the white-rot basidiomycete fungus Dichomitus squalens.</title>
        <authorList>
            <consortium name="DOE Joint Genome Institute"/>
            <person name="Lopez S.C."/>
            <person name="Andreopoulos B."/>
            <person name="Pangilinan J."/>
            <person name="Lipzen A."/>
            <person name="Riley R."/>
            <person name="Ahrendt S."/>
            <person name="Ng V."/>
            <person name="Barry K."/>
            <person name="Daum C."/>
            <person name="Grigoriev I.V."/>
            <person name="Hilden K.S."/>
            <person name="Makela M.R."/>
            <person name="de Vries R.P."/>
        </authorList>
    </citation>
    <scope>NUCLEOTIDE SEQUENCE [LARGE SCALE GENOMIC DNA]</scope>
    <source>
        <strain evidence="2 3">CBS 464.89</strain>
    </source>
</reference>
<organism evidence="2 3">
    <name type="scientific">Dichomitus squalens</name>
    <dbReference type="NCBI Taxonomy" id="114155"/>
    <lineage>
        <taxon>Eukaryota</taxon>
        <taxon>Fungi</taxon>
        <taxon>Dikarya</taxon>
        <taxon>Basidiomycota</taxon>
        <taxon>Agaricomycotina</taxon>
        <taxon>Agaricomycetes</taxon>
        <taxon>Polyporales</taxon>
        <taxon>Polyporaceae</taxon>
        <taxon>Dichomitus</taxon>
    </lineage>
</organism>
<sequence length="552" mass="60061">MSNPDSISHVLELVSHLDGPRISSGDIAWATDIPAGKQLLQWLGAQFPDPSFADQVALAESNHTGPGCNPSLRASLAPIALYSEELDVLAALKVQDGSPRTISGGSTPSAYELPSQLRFRTAVLEAEADLLDKQAARYKHRLSAVKAASKDTKHTIHPLRKQIQMVDDTIEGQQQRLADLSAEMDNNVARHVDSALRVMHEAVPHDVLDKYRADIALLSSSRTEATTAVKQLYRAVDDGSGSLPTVGELQDDASTIHVRLNELERDTTLFEKILQVAYAEELEKMAKRLEEAAVGSDEIVNILSSADPGSVSDEEDVPVSTLKVDVKGELERAVRMDRLALLGRQESGLDAVTDHMEKQLIPRLQDTYTDLHERSIAAVETEAIVSALIEELEDINDAVEAAKSTTSESVEDPHAILEVEMVDLLKDLLGDSPGSNTVLLDRRDVVAEVSKLSARHAALKAAYEEWTSKLRGQIQELSLSAGPLLSTVYTHAPVNTSQPFAPGPALAALQIDTCAKASELIAAAVKLQKETELNSRDQRKLGSFVEKWVQKR</sequence>
<keyword evidence="3" id="KW-1185">Reference proteome</keyword>
<accession>A0A4V2K814</accession>
<dbReference type="EMBL" id="ML145127">
    <property type="protein sequence ID" value="TBU58238.1"/>
    <property type="molecule type" value="Genomic_DNA"/>
</dbReference>
<name>A0A4V2K814_9APHY</name>
<dbReference type="AlphaFoldDB" id="A0A4V2K814"/>
<protein>
    <submittedName>
        <fullName evidence="2">Uncharacterized protein</fullName>
    </submittedName>
</protein>